<proteinExistence type="predicted"/>
<dbReference type="Proteomes" id="UP001287356">
    <property type="component" value="Unassembled WGS sequence"/>
</dbReference>
<evidence type="ECO:0000256" key="2">
    <source>
        <dbReference type="ARBA" id="ARBA00004240"/>
    </source>
</evidence>
<evidence type="ECO:0000313" key="9">
    <source>
        <dbReference type="Proteomes" id="UP001287356"/>
    </source>
</evidence>
<evidence type="ECO:0000256" key="3">
    <source>
        <dbReference type="ARBA" id="ARBA00004370"/>
    </source>
</evidence>
<comment type="subcellular location">
    <subcellularLocation>
        <location evidence="2">Endoplasmic reticulum</location>
    </subcellularLocation>
    <subcellularLocation>
        <location evidence="3">Membrane</location>
    </subcellularLocation>
    <subcellularLocation>
        <location evidence="1">Mitochondrion</location>
    </subcellularLocation>
</comment>
<dbReference type="InterPro" id="IPR056681">
    <property type="entry name" value="DUF7779"/>
</dbReference>
<dbReference type="Gene3D" id="1.25.40.10">
    <property type="entry name" value="Tetratricopeptide repeat domain"/>
    <property type="match status" value="1"/>
</dbReference>
<sequence>MTTLPIVYDGVQQPELDIVSIPAIPTLTPQQKSRDQNQWLRQVLSHQIPRARIMAFQYGVTSEASDGNDGLSWKALLEHAIALLIGLTIRREGVEQRPIVFVCHSFGAFIVKKVLYSNTTRLDEESAVNLLMTMSRFKGDKLGDDERKEELEAAGSIVKRIDCLPLAIMHAANLILSDSCMFSEFLEAYINHRIQLCHLSEGVEKAKDLALDFFGSAYKGNKLKTQILRSSLMTQGENHKELRIHRLVQESCHLRMDAAERRESFNNALIIVKQCWPVPPRAAIYDPALWDAQQALLLHYCLCHLDKGGGYRILADIYSGIGSLHTESNMFQEAYDSFRKEWDYIKLAFDTGELQRPSAWEVFGLARLGNGLHRLNWHQEAEGYYYRALEAWKGPPGDRTALRLAEDGKKESEAKYKEAMETHLQSLKLYTLTIGPRHYRTADTYHKVGWHFHRWGNYAAAFLKDR</sequence>
<gene>
    <name evidence="8" type="ORF">B0T24DRAFT_669725</name>
</gene>
<evidence type="ECO:0000256" key="4">
    <source>
        <dbReference type="ARBA" id="ARBA00022824"/>
    </source>
</evidence>
<organism evidence="8 9">
    <name type="scientific">Lasiosphaeria ovina</name>
    <dbReference type="NCBI Taxonomy" id="92902"/>
    <lineage>
        <taxon>Eukaryota</taxon>
        <taxon>Fungi</taxon>
        <taxon>Dikarya</taxon>
        <taxon>Ascomycota</taxon>
        <taxon>Pezizomycotina</taxon>
        <taxon>Sordariomycetes</taxon>
        <taxon>Sordariomycetidae</taxon>
        <taxon>Sordariales</taxon>
        <taxon>Lasiosphaeriaceae</taxon>
        <taxon>Lasiosphaeria</taxon>
    </lineage>
</organism>
<dbReference type="SUPFAM" id="SSF48452">
    <property type="entry name" value="TPR-like"/>
    <property type="match status" value="1"/>
</dbReference>
<keyword evidence="6" id="KW-0472">Membrane</keyword>
<dbReference type="AlphaFoldDB" id="A0AAE0JW38"/>
<reference evidence="8" key="1">
    <citation type="journal article" date="2023" name="Mol. Phylogenet. Evol.">
        <title>Genome-scale phylogeny and comparative genomics of the fungal order Sordariales.</title>
        <authorList>
            <person name="Hensen N."/>
            <person name="Bonometti L."/>
            <person name="Westerberg I."/>
            <person name="Brannstrom I.O."/>
            <person name="Guillou S."/>
            <person name="Cros-Aarteil S."/>
            <person name="Calhoun S."/>
            <person name="Haridas S."/>
            <person name="Kuo A."/>
            <person name="Mondo S."/>
            <person name="Pangilinan J."/>
            <person name="Riley R."/>
            <person name="LaButti K."/>
            <person name="Andreopoulos B."/>
            <person name="Lipzen A."/>
            <person name="Chen C."/>
            <person name="Yan M."/>
            <person name="Daum C."/>
            <person name="Ng V."/>
            <person name="Clum A."/>
            <person name="Steindorff A."/>
            <person name="Ohm R.A."/>
            <person name="Martin F."/>
            <person name="Silar P."/>
            <person name="Natvig D.O."/>
            <person name="Lalanne C."/>
            <person name="Gautier V."/>
            <person name="Ament-Velasquez S.L."/>
            <person name="Kruys A."/>
            <person name="Hutchinson M.I."/>
            <person name="Powell A.J."/>
            <person name="Barry K."/>
            <person name="Miller A.N."/>
            <person name="Grigoriev I.V."/>
            <person name="Debuchy R."/>
            <person name="Gladieux P."/>
            <person name="Hiltunen Thoren M."/>
            <person name="Johannesson H."/>
        </authorList>
    </citation>
    <scope>NUCLEOTIDE SEQUENCE</scope>
    <source>
        <strain evidence="8">CBS 958.72</strain>
    </source>
</reference>
<dbReference type="GO" id="GO:0005739">
    <property type="term" value="C:mitochondrion"/>
    <property type="evidence" value="ECO:0007669"/>
    <property type="project" value="UniProtKB-SubCell"/>
</dbReference>
<feature type="domain" description="DUF7779" evidence="7">
    <location>
        <begin position="208"/>
        <end position="260"/>
    </location>
</feature>
<evidence type="ECO:0000259" key="7">
    <source>
        <dbReference type="Pfam" id="PF25000"/>
    </source>
</evidence>
<dbReference type="GO" id="GO:0016020">
    <property type="term" value="C:membrane"/>
    <property type="evidence" value="ECO:0007669"/>
    <property type="project" value="UniProtKB-SubCell"/>
</dbReference>
<dbReference type="PANTHER" id="PTHR48182:SF2">
    <property type="entry name" value="PROTEIN SERAC1"/>
    <property type="match status" value="1"/>
</dbReference>
<dbReference type="EMBL" id="JAULSN010000008">
    <property type="protein sequence ID" value="KAK3365463.1"/>
    <property type="molecule type" value="Genomic_DNA"/>
</dbReference>
<accession>A0AAE0JW38</accession>
<evidence type="ECO:0000313" key="8">
    <source>
        <dbReference type="EMBL" id="KAK3365463.1"/>
    </source>
</evidence>
<dbReference type="GO" id="GO:0005783">
    <property type="term" value="C:endoplasmic reticulum"/>
    <property type="evidence" value="ECO:0007669"/>
    <property type="project" value="UniProtKB-SubCell"/>
</dbReference>
<evidence type="ECO:0000256" key="1">
    <source>
        <dbReference type="ARBA" id="ARBA00004173"/>
    </source>
</evidence>
<keyword evidence="4" id="KW-0256">Endoplasmic reticulum</keyword>
<protein>
    <recommendedName>
        <fullName evidence="7">DUF7779 domain-containing protein</fullName>
    </recommendedName>
</protein>
<evidence type="ECO:0000256" key="5">
    <source>
        <dbReference type="ARBA" id="ARBA00023128"/>
    </source>
</evidence>
<keyword evidence="5" id="KW-0496">Mitochondrion</keyword>
<dbReference type="InterPro" id="IPR011990">
    <property type="entry name" value="TPR-like_helical_dom_sf"/>
</dbReference>
<dbReference type="Pfam" id="PF25000">
    <property type="entry name" value="DUF7779"/>
    <property type="match status" value="1"/>
</dbReference>
<keyword evidence="9" id="KW-1185">Reference proteome</keyword>
<name>A0AAE0JW38_9PEZI</name>
<evidence type="ECO:0000256" key="6">
    <source>
        <dbReference type="ARBA" id="ARBA00023136"/>
    </source>
</evidence>
<dbReference type="PANTHER" id="PTHR48182">
    <property type="entry name" value="PROTEIN SERAC1"/>
    <property type="match status" value="1"/>
</dbReference>
<comment type="caution">
    <text evidence="8">The sequence shown here is derived from an EMBL/GenBank/DDBJ whole genome shotgun (WGS) entry which is preliminary data.</text>
</comment>
<reference evidence="8" key="2">
    <citation type="submission" date="2023-06" db="EMBL/GenBank/DDBJ databases">
        <authorList>
            <consortium name="Lawrence Berkeley National Laboratory"/>
            <person name="Haridas S."/>
            <person name="Hensen N."/>
            <person name="Bonometti L."/>
            <person name="Westerberg I."/>
            <person name="Brannstrom I.O."/>
            <person name="Guillou S."/>
            <person name="Cros-Aarteil S."/>
            <person name="Calhoun S."/>
            <person name="Kuo A."/>
            <person name="Mondo S."/>
            <person name="Pangilinan J."/>
            <person name="Riley R."/>
            <person name="Labutti K."/>
            <person name="Andreopoulos B."/>
            <person name="Lipzen A."/>
            <person name="Chen C."/>
            <person name="Yanf M."/>
            <person name="Daum C."/>
            <person name="Ng V."/>
            <person name="Clum A."/>
            <person name="Steindorff A."/>
            <person name="Ohm R."/>
            <person name="Martin F."/>
            <person name="Silar P."/>
            <person name="Natvig D."/>
            <person name="Lalanne C."/>
            <person name="Gautier V."/>
            <person name="Ament-Velasquez S.L."/>
            <person name="Kruys A."/>
            <person name="Hutchinson M.I."/>
            <person name="Powell A.J."/>
            <person name="Barry K."/>
            <person name="Miller A.N."/>
            <person name="Grigoriev I.V."/>
            <person name="Debuchy R."/>
            <person name="Gladieux P."/>
            <person name="Thoren M.H."/>
            <person name="Johannesson H."/>
        </authorList>
    </citation>
    <scope>NUCLEOTIDE SEQUENCE</scope>
    <source>
        <strain evidence="8">CBS 958.72</strain>
    </source>
</reference>
<dbReference type="InterPro" id="IPR052374">
    <property type="entry name" value="SERAC1"/>
</dbReference>